<reference evidence="1" key="1">
    <citation type="submission" date="2017-12" db="EMBL/GenBank/DDBJ databases">
        <title>Gene loss provides genomic basis for host adaptation in cereal stripe rust fungi.</title>
        <authorList>
            <person name="Xia C."/>
        </authorList>
    </citation>
    <scope>NUCLEOTIDE SEQUENCE [LARGE SCALE GENOMIC DNA]</scope>
    <source>
        <strain evidence="1">93-210</strain>
    </source>
</reference>
<evidence type="ECO:0000313" key="2">
    <source>
        <dbReference type="Proteomes" id="UP000239156"/>
    </source>
</evidence>
<name>A0A2S4UB26_9BASI</name>
<dbReference type="VEuPathDB" id="FungiDB:PSTT_16829"/>
<organism evidence="1 2">
    <name type="scientific">Puccinia striiformis</name>
    <dbReference type="NCBI Taxonomy" id="27350"/>
    <lineage>
        <taxon>Eukaryota</taxon>
        <taxon>Fungi</taxon>
        <taxon>Dikarya</taxon>
        <taxon>Basidiomycota</taxon>
        <taxon>Pucciniomycotina</taxon>
        <taxon>Pucciniomycetes</taxon>
        <taxon>Pucciniales</taxon>
        <taxon>Pucciniaceae</taxon>
        <taxon>Puccinia</taxon>
    </lineage>
</organism>
<evidence type="ECO:0000313" key="1">
    <source>
        <dbReference type="EMBL" id="POV94487.1"/>
    </source>
</evidence>
<gene>
    <name evidence="1" type="ORF">PSTT_16829</name>
</gene>
<keyword evidence="2" id="KW-1185">Reference proteome</keyword>
<dbReference type="VEuPathDB" id="FungiDB:PSHT_12319"/>
<dbReference type="Proteomes" id="UP000239156">
    <property type="component" value="Unassembled WGS sequence"/>
</dbReference>
<comment type="caution">
    <text evidence="1">The sequence shown here is derived from an EMBL/GenBank/DDBJ whole genome shotgun (WGS) entry which is preliminary data.</text>
</comment>
<accession>A0A2S4UB26</accession>
<dbReference type="AlphaFoldDB" id="A0A2S4UB26"/>
<proteinExistence type="predicted"/>
<dbReference type="EMBL" id="PKSL01000415">
    <property type="protein sequence ID" value="POV94487.1"/>
    <property type="molecule type" value="Genomic_DNA"/>
</dbReference>
<protein>
    <submittedName>
        <fullName evidence="1">Uncharacterized protein</fullName>
    </submittedName>
</protein>
<sequence>MSILAILLRYYPICPILFWIATVGLGTHLPGPVPDLVWEQGDVEDLWIRAFAANPAESISQTHPAQSSNSPHLPDFSWSEFPSSPILPFSPIPTAKVSQLASVGTQAGAIKRTLDKKSTSTRVLKRLKQGHLDPEVPFAVENIGTGQTIDIQDQARQLSKSEPKPGTYVVKRNKPNQPSSLYFSPRGLLLLAFLKETYDKFQLQLNLYDCDVTHLRRKNLCTWGWPIAVHESQKFPDKAIRVIRSSTGVAQSAKFWISLYKLLIGWMYELHQEILNQFDLPTYAHRLLQEKSFNWLEQQIFSPSTGLPVMGKIDIPGGFRWEDYGFGEIQIKLIKYFAQDDDKNLLVPTTASYLVIEFYNQHQEDYIVSNYHQESSARTSASLEFQMLRSFLSSSYEESLLARQISHVAKDQLILPYLDRFDKNSESVFISNKQLKSLHPKLPVAMYLSNEESNLPIFRILYRHKNLIVKHRNYFLCLEGIMKKNESDYHQMRKTHLIEWLLHSIIEPKDSLCVLGISKINKTLAPWEDITNGALNLFGQVQLELIDYFSEPLPNPKLPSSAIFILLLYYRDHHLDEFKYLSRLSSVHHQPRIVNHAATPIRTRQGRQLYMYGDYSNNFFDI</sequence>